<dbReference type="GO" id="GO:0043565">
    <property type="term" value="F:sequence-specific DNA binding"/>
    <property type="evidence" value="ECO:0007669"/>
    <property type="project" value="InterPro"/>
</dbReference>
<evidence type="ECO:0000256" key="3">
    <source>
        <dbReference type="ARBA" id="ARBA00023163"/>
    </source>
</evidence>
<dbReference type="SUPFAM" id="SSF55785">
    <property type="entry name" value="PYP-like sensor domain (PAS domain)"/>
    <property type="match status" value="1"/>
</dbReference>
<dbReference type="Gene3D" id="1.10.10.60">
    <property type="entry name" value="Homeodomain-like"/>
    <property type="match status" value="2"/>
</dbReference>
<sequence>MPAEHATADATRHSFFESVGSPLQLLELLDHLPATYFFAKDLQGRFVHINAALLEALGLCDERLVIGRTDHDLFLPQVADRYRSADAAIIESGNPLTDHVCAVPNASGVLRWYVETKIPLLDSRGRTVGVAGMMYDLAKAGAMLAPYERLNEAITHITNHYEEKITLENLAELSHLSVSQFKRVFKQLFRQTPAKYVTHVRINAACLMLRETSLTLESIAVRTGFYDASHFSRLFKAEMNQTPRSFREQTTRSEAQG</sequence>
<evidence type="ECO:0000313" key="5">
    <source>
        <dbReference type="EMBL" id="TWT75695.1"/>
    </source>
</evidence>
<dbReference type="RefSeq" id="WP_146588665.1">
    <property type="nucleotide sequence ID" value="NZ_SJPO01000007.1"/>
</dbReference>
<dbReference type="PANTHER" id="PTHR43280">
    <property type="entry name" value="ARAC-FAMILY TRANSCRIPTIONAL REGULATOR"/>
    <property type="match status" value="1"/>
</dbReference>
<dbReference type="PROSITE" id="PS01124">
    <property type="entry name" value="HTH_ARAC_FAMILY_2"/>
    <property type="match status" value="1"/>
</dbReference>
<dbReference type="SMART" id="SM00342">
    <property type="entry name" value="HTH_ARAC"/>
    <property type="match status" value="1"/>
</dbReference>
<dbReference type="PROSITE" id="PS00041">
    <property type="entry name" value="HTH_ARAC_FAMILY_1"/>
    <property type="match status" value="1"/>
</dbReference>
<organism evidence="5 6">
    <name type="scientific">Posidoniimonas polymericola</name>
    <dbReference type="NCBI Taxonomy" id="2528002"/>
    <lineage>
        <taxon>Bacteria</taxon>
        <taxon>Pseudomonadati</taxon>
        <taxon>Planctomycetota</taxon>
        <taxon>Planctomycetia</taxon>
        <taxon>Pirellulales</taxon>
        <taxon>Lacipirellulaceae</taxon>
        <taxon>Posidoniimonas</taxon>
    </lineage>
</organism>
<dbReference type="AlphaFoldDB" id="A0A5C5YL89"/>
<dbReference type="InterPro" id="IPR035965">
    <property type="entry name" value="PAS-like_dom_sf"/>
</dbReference>
<gene>
    <name evidence="5" type="primary">rhaS</name>
    <name evidence="5" type="ORF">Pla123a_32050</name>
</gene>
<evidence type="ECO:0000259" key="4">
    <source>
        <dbReference type="PROSITE" id="PS01124"/>
    </source>
</evidence>
<dbReference type="InterPro" id="IPR009057">
    <property type="entry name" value="Homeodomain-like_sf"/>
</dbReference>
<dbReference type="InterPro" id="IPR018060">
    <property type="entry name" value="HTH_AraC"/>
</dbReference>
<keyword evidence="3" id="KW-0804">Transcription</keyword>
<dbReference type="Gene3D" id="3.30.450.20">
    <property type="entry name" value="PAS domain"/>
    <property type="match status" value="1"/>
</dbReference>
<evidence type="ECO:0000256" key="2">
    <source>
        <dbReference type="ARBA" id="ARBA00023125"/>
    </source>
</evidence>
<dbReference type="InterPro" id="IPR013656">
    <property type="entry name" value="PAS_4"/>
</dbReference>
<dbReference type="OrthoDB" id="9806208at2"/>
<protein>
    <submittedName>
        <fullName evidence="5">HTH-type transcriptional activator RhaS</fullName>
    </submittedName>
</protein>
<dbReference type="PANTHER" id="PTHR43280:SF28">
    <property type="entry name" value="HTH-TYPE TRANSCRIPTIONAL ACTIVATOR RHAS"/>
    <property type="match status" value="1"/>
</dbReference>
<keyword evidence="1" id="KW-0805">Transcription regulation</keyword>
<dbReference type="EMBL" id="SJPO01000007">
    <property type="protein sequence ID" value="TWT75695.1"/>
    <property type="molecule type" value="Genomic_DNA"/>
</dbReference>
<dbReference type="Pfam" id="PF08448">
    <property type="entry name" value="PAS_4"/>
    <property type="match status" value="1"/>
</dbReference>
<comment type="caution">
    <text evidence="5">The sequence shown here is derived from an EMBL/GenBank/DDBJ whole genome shotgun (WGS) entry which is preliminary data.</text>
</comment>
<evidence type="ECO:0000313" key="6">
    <source>
        <dbReference type="Proteomes" id="UP000318478"/>
    </source>
</evidence>
<keyword evidence="6" id="KW-1185">Reference proteome</keyword>
<dbReference type="InterPro" id="IPR000014">
    <property type="entry name" value="PAS"/>
</dbReference>
<evidence type="ECO:0000256" key="1">
    <source>
        <dbReference type="ARBA" id="ARBA00023015"/>
    </source>
</evidence>
<dbReference type="Pfam" id="PF12833">
    <property type="entry name" value="HTH_18"/>
    <property type="match status" value="1"/>
</dbReference>
<name>A0A5C5YL89_9BACT</name>
<dbReference type="Proteomes" id="UP000318478">
    <property type="component" value="Unassembled WGS sequence"/>
</dbReference>
<proteinExistence type="predicted"/>
<reference evidence="5 6" key="1">
    <citation type="submission" date="2019-02" db="EMBL/GenBank/DDBJ databases">
        <title>Deep-cultivation of Planctomycetes and their phenomic and genomic characterization uncovers novel biology.</title>
        <authorList>
            <person name="Wiegand S."/>
            <person name="Jogler M."/>
            <person name="Boedeker C."/>
            <person name="Pinto D."/>
            <person name="Vollmers J."/>
            <person name="Rivas-Marin E."/>
            <person name="Kohn T."/>
            <person name="Peeters S.H."/>
            <person name="Heuer A."/>
            <person name="Rast P."/>
            <person name="Oberbeckmann S."/>
            <person name="Bunk B."/>
            <person name="Jeske O."/>
            <person name="Meyerdierks A."/>
            <person name="Storesund J.E."/>
            <person name="Kallscheuer N."/>
            <person name="Luecker S."/>
            <person name="Lage O.M."/>
            <person name="Pohl T."/>
            <person name="Merkel B.J."/>
            <person name="Hornburger P."/>
            <person name="Mueller R.-W."/>
            <person name="Bruemmer F."/>
            <person name="Labrenz M."/>
            <person name="Spormann A.M."/>
            <person name="Op Den Camp H."/>
            <person name="Overmann J."/>
            <person name="Amann R."/>
            <person name="Jetten M.S.M."/>
            <person name="Mascher T."/>
            <person name="Medema M.H."/>
            <person name="Devos D.P."/>
            <person name="Kaster A.-K."/>
            <person name="Ovreas L."/>
            <person name="Rohde M."/>
            <person name="Galperin M.Y."/>
            <person name="Jogler C."/>
        </authorList>
    </citation>
    <scope>NUCLEOTIDE SEQUENCE [LARGE SCALE GENOMIC DNA]</scope>
    <source>
        <strain evidence="5 6">Pla123a</strain>
    </source>
</reference>
<dbReference type="CDD" id="cd00130">
    <property type="entry name" value="PAS"/>
    <property type="match status" value="1"/>
</dbReference>
<dbReference type="SUPFAM" id="SSF46689">
    <property type="entry name" value="Homeodomain-like"/>
    <property type="match status" value="2"/>
</dbReference>
<keyword evidence="2" id="KW-0238">DNA-binding</keyword>
<dbReference type="GO" id="GO:0003700">
    <property type="term" value="F:DNA-binding transcription factor activity"/>
    <property type="evidence" value="ECO:0007669"/>
    <property type="project" value="InterPro"/>
</dbReference>
<dbReference type="InterPro" id="IPR018062">
    <property type="entry name" value="HTH_AraC-typ_CS"/>
</dbReference>
<feature type="domain" description="HTH araC/xylS-type" evidence="4">
    <location>
        <begin position="151"/>
        <end position="249"/>
    </location>
</feature>
<accession>A0A5C5YL89</accession>